<dbReference type="NCBIfam" id="TIGR00087">
    <property type="entry name" value="surE"/>
    <property type="match status" value="1"/>
</dbReference>
<organism evidence="5 6">
    <name type="scientific">Candidatus Bilamarchaeum dharawalense</name>
    <dbReference type="NCBI Taxonomy" id="2885759"/>
    <lineage>
        <taxon>Archaea</taxon>
        <taxon>Candidatus Micrarchaeota</taxon>
        <taxon>Candidatus Micrarchaeia</taxon>
        <taxon>Candidatus Anstonellales</taxon>
        <taxon>Candidatus Bilamarchaeaceae</taxon>
        <taxon>Candidatus Bilamarchaeum</taxon>
    </lineage>
</organism>
<protein>
    <submittedName>
        <fullName evidence="5">5'-nucleotidase SurE1</fullName>
        <ecNumber evidence="5">3.1.3.5</ecNumber>
    </submittedName>
</protein>
<evidence type="ECO:0000256" key="2">
    <source>
        <dbReference type="ARBA" id="ARBA00022723"/>
    </source>
</evidence>
<proteinExistence type="inferred from homology"/>
<dbReference type="InterPro" id="IPR036523">
    <property type="entry name" value="SurE-like_sf"/>
</dbReference>
<comment type="caution">
    <text evidence="5">The sequence shown here is derived from an EMBL/GenBank/DDBJ whole genome shotgun (WGS) entry which is preliminary data.</text>
</comment>
<dbReference type="PANTHER" id="PTHR30457:SF0">
    <property type="entry name" value="PHOSPHATASE, PUTATIVE (AFU_ORTHOLOGUE AFUA_4G01070)-RELATED"/>
    <property type="match status" value="1"/>
</dbReference>
<dbReference type="GO" id="GO:0008253">
    <property type="term" value="F:5'-nucleotidase activity"/>
    <property type="evidence" value="ECO:0007669"/>
    <property type="project" value="UniProtKB-EC"/>
</dbReference>
<evidence type="ECO:0000313" key="6">
    <source>
        <dbReference type="Proteomes" id="UP000789941"/>
    </source>
</evidence>
<dbReference type="AlphaFoldDB" id="A0A5E4LNF9"/>
<name>A0A5E4LNF9_9ARCH</name>
<feature type="domain" description="Survival protein SurE-like phosphatase/nucleotidase" evidence="4">
    <location>
        <begin position="3"/>
        <end position="179"/>
    </location>
</feature>
<dbReference type="InterPro" id="IPR002828">
    <property type="entry name" value="SurE-like_Pase/nucleotidase"/>
</dbReference>
<reference evidence="5 6" key="1">
    <citation type="submission" date="2019-08" db="EMBL/GenBank/DDBJ databases">
        <authorList>
            <person name="Vazquez-Campos X."/>
        </authorList>
    </citation>
    <scope>NUCLEOTIDE SEQUENCE [LARGE SCALE GENOMIC DNA]</scope>
    <source>
        <strain evidence="5">LFW-283_2</strain>
    </source>
</reference>
<evidence type="ECO:0000259" key="4">
    <source>
        <dbReference type="Pfam" id="PF01975"/>
    </source>
</evidence>
<dbReference type="EMBL" id="CABMJJ010000007">
    <property type="protein sequence ID" value="VVC03554.1"/>
    <property type="molecule type" value="Genomic_DNA"/>
</dbReference>
<evidence type="ECO:0000313" key="5">
    <source>
        <dbReference type="EMBL" id="VVC03554.1"/>
    </source>
</evidence>
<evidence type="ECO:0000256" key="1">
    <source>
        <dbReference type="ARBA" id="ARBA00011062"/>
    </source>
</evidence>
<sequence length="240" mass="26771">MTILVTNDDGDSEGLRILLGVANKFDNAYAIIPNRQRSAVSGALTMHKPIRLHRIESNIHSINGTPSDCVLFSIFSKEFPKPNLVLSGINWGDNAGIDCLLGSGTIAACWQAALEGIPGIAFSLAKKERNWHKEGWGEKEKIAGTVEKIIKTLKPKLKPETFFNVNLPTDLENAKIVYMQKMQRDRFGVAVEKRIDPYGNPYFWISGILKKTEKGTDVHEVIENRNIVISEIPLSIFEKP</sequence>
<dbReference type="Pfam" id="PF01975">
    <property type="entry name" value="SurE"/>
    <property type="match status" value="1"/>
</dbReference>
<accession>A0A5E4LNF9</accession>
<evidence type="ECO:0000256" key="3">
    <source>
        <dbReference type="ARBA" id="ARBA00022801"/>
    </source>
</evidence>
<dbReference type="GO" id="GO:0046872">
    <property type="term" value="F:metal ion binding"/>
    <property type="evidence" value="ECO:0007669"/>
    <property type="project" value="UniProtKB-KW"/>
</dbReference>
<keyword evidence="2" id="KW-0479">Metal-binding</keyword>
<dbReference type="InterPro" id="IPR030048">
    <property type="entry name" value="SurE"/>
</dbReference>
<comment type="similarity">
    <text evidence="1">Belongs to the SurE nucleotidase family.</text>
</comment>
<dbReference type="Gene3D" id="3.40.1210.10">
    <property type="entry name" value="Survival protein SurE-like phosphatase/nucleotidase"/>
    <property type="match status" value="1"/>
</dbReference>
<dbReference type="Proteomes" id="UP000789941">
    <property type="component" value="Unassembled WGS sequence"/>
</dbReference>
<dbReference type="EC" id="3.1.3.5" evidence="5"/>
<gene>
    <name evidence="5" type="primary">surE1</name>
    <name evidence="5" type="ORF">LFW2832_00437</name>
</gene>
<dbReference type="PANTHER" id="PTHR30457">
    <property type="entry name" value="5'-NUCLEOTIDASE SURE"/>
    <property type="match status" value="1"/>
</dbReference>
<dbReference type="SUPFAM" id="SSF64167">
    <property type="entry name" value="SurE-like"/>
    <property type="match status" value="1"/>
</dbReference>
<keyword evidence="3 5" id="KW-0378">Hydrolase</keyword>